<reference evidence="1" key="1">
    <citation type="submission" date="2022-02" db="EMBL/GenBank/DDBJ databases">
        <title>Vibrio sp. nov, a new bacterium isolated from seawater.</title>
        <authorList>
            <person name="Yuan Y."/>
        </authorList>
    </citation>
    <scope>NUCLEOTIDE SEQUENCE</scope>
    <source>
        <strain evidence="1">ZSDZ65</strain>
    </source>
</reference>
<evidence type="ECO:0000313" key="1">
    <source>
        <dbReference type="EMBL" id="MCW8346383.1"/>
    </source>
</evidence>
<proteinExistence type="predicted"/>
<keyword evidence="2" id="KW-1185">Reference proteome</keyword>
<dbReference type="RefSeq" id="WP_265674946.1">
    <property type="nucleotide sequence ID" value="NZ_JAKRRY010000011.1"/>
</dbReference>
<dbReference type="Proteomes" id="UP001155587">
    <property type="component" value="Unassembled WGS sequence"/>
</dbReference>
<dbReference type="SUPFAM" id="SSF143410">
    <property type="entry name" value="DOPA-like"/>
    <property type="match status" value="1"/>
</dbReference>
<evidence type="ECO:0000313" key="2">
    <source>
        <dbReference type="Proteomes" id="UP001155587"/>
    </source>
</evidence>
<dbReference type="AlphaFoldDB" id="A0A9X3CN50"/>
<dbReference type="PANTHER" id="PTHR36423">
    <property type="entry name" value="AFR070WP"/>
    <property type="match status" value="1"/>
</dbReference>
<sequence length="117" mass="13324">MHLNTPPRPVNNHKIYHAHVYFDKDTLPFASKLCHAAGEKFGLEIGRVHQKTVGPHTEWSCQILFSNQSFDLLVPWLDEHREGLSVLIHADTGDDIKDHTTFAYWLGDAVALNFDAF</sequence>
<dbReference type="EMBL" id="JAKRRY010000011">
    <property type="protein sequence ID" value="MCW8346383.1"/>
    <property type="molecule type" value="Genomic_DNA"/>
</dbReference>
<protein>
    <submittedName>
        <fullName evidence="1">DOPA 4,5-dioxygenase family protein</fullName>
    </submittedName>
</protein>
<dbReference type="Gene3D" id="3.30.70.1240">
    <property type="entry name" value="DOPA-like domains"/>
    <property type="match status" value="1"/>
</dbReference>
<dbReference type="Pfam" id="PF08883">
    <property type="entry name" value="DOPA_dioxygen"/>
    <property type="match status" value="1"/>
</dbReference>
<comment type="caution">
    <text evidence="1">The sequence shown here is derived from an EMBL/GenBank/DDBJ whole genome shotgun (WGS) entry which is preliminary data.</text>
</comment>
<organism evidence="1 2">
    <name type="scientific">Vibrio qingdaonensis</name>
    <dbReference type="NCBI Taxonomy" id="2829491"/>
    <lineage>
        <taxon>Bacteria</taxon>
        <taxon>Pseudomonadati</taxon>
        <taxon>Pseudomonadota</taxon>
        <taxon>Gammaproteobacteria</taxon>
        <taxon>Vibrionales</taxon>
        <taxon>Vibrionaceae</taxon>
        <taxon>Vibrio</taxon>
    </lineage>
</organism>
<accession>A0A9X3CN50</accession>
<dbReference type="PIRSF" id="PIRSF028139">
    <property type="entry name" value="DOPA-diox_rel_Mll2280"/>
    <property type="match status" value="1"/>
</dbReference>
<dbReference type="InterPro" id="IPR014980">
    <property type="entry name" value="DOPA_dioxygen"/>
</dbReference>
<name>A0A9X3CN50_9VIBR</name>
<gene>
    <name evidence="1" type="ORF">MD535_10260</name>
</gene>
<dbReference type="InterPro" id="IPR023389">
    <property type="entry name" value="DOPA-like_sf"/>
</dbReference>
<dbReference type="PANTHER" id="PTHR36423:SF2">
    <property type="entry name" value="AFR070WP"/>
    <property type="match status" value="1"/>
</dbReference>